<evidence type="ECO:0000259" key="1">
    <source>
        <dbReference type="Pfam" id="PF01243"/>
    </source>
</evidence>
<name>A0ABY7C0Y0_9HYPH</name>
<evidence type="ECO:0000313" key="2">
    <source>
        <dbReference type="EMBL" id="WAP67490.1"/>
    </source>
</evidence>
<dbReference type="PANTHER" id="PTHR42815">
    <property type="entry name" value="FAD-BINDING, PUTATIVE (AFU_ORTHOLOGUE AFUA_6G07600)-RELATED"/>
    <property type="match status" value="1"/>
</dbReference>
<dbReference type="Proteomes" id="UP001164020">
    <property type="component" value="Chromosome"/>
</dbReference>
<keyword evidence="3" id="KW-1185">Reference proteome</keyword>
<protein>
    <submittedName>
        <fullName evidence="2">Pyridoxamine 5'-phosphate oxidase family protein</fullName>
    </submittedName>
</protein>
<feature type="domain" description="Pyridoxamine 5'-phosphate oxidase N-terminal" evidence="1">
    <location>
        <begin position="39"/>
        <end position="137"/>
    </location>
</feature>
<sequence>MAYGFLDIASTPSVKAAQAENGSLDLWTKAGANRTFDRFTEAEAAFIAGRDSFYMATVSETGWPYVQHRGGPAGFVKVLDDKTLGFADFKGNRQYISLGNLKADDRVSLFLMDYPRRARLKIFARAEIRDLSSDPDLAERLALPGYKARVERAMLFHLEAFDWNCPQHITPRFTEAEIAEAVAPIRARLAEIEAENAALRAKLADGAR</sequence>
<proteinExistence type="predicted"/>
<dbReference type="EMBL" id="CP114029">
    <property type="protein sequence ID" value="WAP67490.1"/>
    <property type="molecule type" value="Genomic_DNA"/>
</dbReference>
<evidence type="ECO:0000313" key="3">
    <source>
        <dbReference type="Proteomes" id="UP001164020"/>
    </source>
</evidence>
<dbReference type="Gene3D" id="2.30.110.10">
    <property type="entry name" value="Electron Transport, Fmn-binding Protein, Chain A"/>
    <property type="match status" value="1"/>
</dbReference>
<reference evidence="2" key="1">
    <citation type="submission" date="2022-12" db="EMBL/GenBank/DDBJ databases">
        <title>Jiella pelagia sp. nov., isolated from phosphonate enriched culture of Northwest Pacific surface seawater.</title>
        <authorList>
            <person name="Shin D.Y."/>
            <person name="Hwang C.Y."/>
        </authorList>
    </citation>
    <scope>NUCLEOTIDE SEQUENCE</scope>
    <source>
        <strain evidence="2">HL-NP1</strain>
    </source>
</reference>
<dbReference type="RefSeq" id="WP_268879951.1">
    <property type="nucleotide sequence ID" value="NZ_CP114029.1"/>
</dbReference>
<organism evidence="2 3">
    <name type="scientific">Jiella pelagia</name>
    <dbReference type="NCBI Taxonomy" id="2986949"/>
    <lineage>
        <taxon>Bacteria</taxon>
        <taxon>Pseudomonadati</taxon>
        <taxon>Pseudomonadota</taxon>
        <taxon>Alphaproteobacteria</taxon>
        <taxon>Hyphomicrobiales</taxon>
        <taxon>Aurantimonadaceae</taxon>
        <taxon>Jiella</taxon>
    </lineage>
</organism>
<accession>A0ABY7C0Y0</accession>
<dbReference type="Pfam" id="PF01243">
    <property type="entry name" value="PNPOx_N"/>
    <property type="match status" value="1"/>
</dbReference>
<dbReference type="PANTHER" id="PTHR42815:SF2">
    <property type="entry name" value="FAD-BINDING, PUTATIVE (AFU_ORTHOLOGUE AFUA_6G07600)-RELATED"/>
    <property type="match status" value="1"/>
</dbReference>
<dbReference type="InterPro" id="IPR012349">
    <property type="entry name" value="Split_barrel_FMN-bd"/>
</dbReference>
<gene>
    <name evidence="2" type="ORF">OH818_18480</name>
</gene>
<dbReference type="SUPFAM" id="SSF50475">
    <property type="entry name" value="FMN-binding split barrel"/>
    <property type="match status" value="1"/>
</dbReference>
<dbReference type="InterPro" id="IPR011576">
    <property type="entry name" value="Pyridox_Oxase_N"/>
</dbReference>